<reference evidence="2 3" key="1">
    <citation type="submission" date="2017-03" db="EMBL/GenBank/DDBJ databases">
        <title>Whole genome sequences of fourteen strains of Bradyrhizobium canariense and one strain of Bradyrhizobium japonicum isolated from Lupinus (Papilionoideae: Genisteae) species in Algeria.</title>
        <authorList>
            <person name="Crovadore J."/>
            <person name="Chekireb D."/>
            <person name="Brachmann A."/>
            <person name="Chablais R."/>
            <person name="Cochard B."/>
            <person name="Lefort F."/>
        </authorList>
    </citation>
    <scope>NUCLEOTIDE SEQUENCE [LARGE SCALE GENOMIC DNA]</scope>
    <source>
        <strain evidence="2 3">UBMA197</strain>
    </source>
</reference>
<protein>
    <submittedName>
        <fullName evidence="2">Uncharacterized protein</fullName>
    </submittedName>
</protein>
<feature type="chain" id="PRO_5013322459" evidence="1">
    <location>
        <begin position="32"/>
        <end position="364"/>
    </location>
</feature>
<gene>
    <name evidence="2" type="ORF">BSZ19_01410</name>
</gene>
<sequence>MGRVAGSSLRYFRFHVTALALLASGAFIDTAAAQSCTVAPDSSVTLTSGACAIDPATTLTGTPAVHASTTGAITTNNVNINPFDGGSVGGLADTDGMIIFSSDSSINGNWSIGASAQSGGQIVFQSGSAVNPAFGGGGTALLADGTGSLINATGLTVNLNGAGNNVAGRATNGATIDLLNSSISYAAGGGGNTGLWATGSGSQISSTGTTISMPGGGGNDVGVRADASSAVTLTNNTITVDGSGGGEKGLLASGSGSVITASGTRVAVSSSGGGAGGQRGTRRSHQHDDQYIRCFGARFACHRNQLIDQRHRRRCHYVGRDRACRGGGSWRHAGHDRKPDRQWCGIKCPQRQRRRCNADRNDPD</sequence>
<name>A0A1Y2K0R3_BRAJP</name>
<comment type="caution">
    <text evidence="2">The sequence shown here is derived from an EMBL/GenBank/DDBJ whole genome shotgun (WGS) entry which is preliminary data.</text>
</comment>
<organism evidence="2 3">
    <name type="scientific">Bradyrhizobium japonicum</name>
    <dbReference type="NCBI Taxonomy" id="375"/>
    <lineage>
        <taxon>Bacteria</taxon>
        <taxon>Pseudomonadati</taxon>
        <taxon>Pseudomonadota</taxon>
        <taxon>Alphaproteobacteria</taxon>
        <taxon>Hyphomicrobiales</taxon>
        <taxon>Nitrobacteraceae</taxon>
        <taxon>Bradyrhizobium</taxon>
    </lineage>
</organism>
<dbReference type="EMBL" id="NAFL01000152">
    <property type="protein sequence ID" value="OSJ37011.1"/>
    <property type="molecule type" value="Genomic_DNA"/>
</dbReference>
<dbReference type="Gene3D" id="2.160.20.20">
    <property type="match status" value="1"/>
</dbReference>
<proteinExistence type="predicted"/>
<evidence type="ECO:0000313" key="3">
    <source>
        <dbReference type="Proteomes" id="UP000193335"/>
    </source>
</evidence>
<evidence type="ECO:0000256" key="1">
    <source>
        <dbReference type="SAM" id="SignalP"/>
    </source>
</evidence>
<dbReference type="InterPro" id="IPR012332">
    <property type="entry name" value="Autotransporter_pectin_lyase_C"/>
</dbReference>
<dbReference type="AlphaFoldDB" id="A0A1Y2K0R3"/>
<dbReference type="Proteomes" id="UP000193335">
    <property type="component" value="Unassembled WGS sequence"/>
</dbReference>
<evidence type="ECO:0000313" key="2">
    <source>
        <dbReference type="EMBL" id="OSJ37011.1"/>
    </source>
</evidence>
<accession>A0A1Y2K0R3</accession>
<keyword evidence="1" id="KW-0732">Signal</keyword>
<feature type="signal peptide" evidence="1">
    <location>
        <begin position="1"/>
        <end position="31"/>
    </location>
</feature>